<evidence type="ECO:0000256" key="3">
    <source>
        <dbReference type="ARBA" id="ARBA00009266"/>
    </source>
</evidence>
<organism evidence="15 16">
    <name type="scientific">Varroa destructor</name>
    <name type="common">Honeybee mite</name>
    <dbReference type="NCBI Taxonomy" id="109461"/>
    <lineage>
        <taxon>Eukaryota</taxon>
        <taxon>Metazoa</taxon>
        <taxon>Ecdysozoa</taxon>
        <taxon>Arthropoda</taxon>
        <taxon>Chelicerata</taxon>
        <taxon>Arachnida</taxon>
        <taxon>Acari</taxon>
        <taxon>Parasitiformes</taxon>
        <taxon>Mesostigmata</taxon>
        <taxon>Gamasina</taxon>
        <taxon>Dermanyssoidea</taxon>
        <taxon>Varroidae</taxon>
        <taxon>Varroa</taxon>
    </lineage>
</organism>
<evidence type="ECO:0000256" key="2">
    <source>
        <dbReference type="ARBA" id="ARBA00004742"/>
    </source>
</evidence>
<dbReference type="PIRSF" id="PIRSF000905">
    <property type="entry name" value="Glucose-6-phosphatase"/>
    <property type="match status" value="1"/>
</dbReference>
<dbReference type="AlphaFoldDB" id="A0A7M7K455"/>
<dbReference type="GO" id="GO:0051156">
    <property type="term" value="P:glucose 6-phosphate metabolic process"/>
    <property type="evidence" value="ECO:0007669"/>
    <property type="project" value="TreeGrafter"/>
</dbReference>
<dbReference type="PANTHER" id="PTHR12591">
    <property type="entry name" value="GLUCOSE-6-PHOSPHATASE"/>
    <property type="match status" value="1"/>
</dbReference>
<dbReference type="RefSeq" id="XP_022660485.1">
    <property type="nucleotide sequence ID" value="XM_022804750.1"/>
</dbReference>
<dbReference type="SMART" id="SM00014">
    <property type="entry name" value="acidPPc"/>
    <property type="match status" value="1"/>
</dbReference>
<dbReference type="Proteomes" id="UP000594260">
    <property type="component" value="Unplaced"/>
</dbReference>
<feature type="transmembrane region" description="Helical" evidence="13">
    <location>
        <begin position="299"/>
        <end position="316"/>
    </location>
</feature>
<dbReference type="FunCoup" id="A0A7M7K455">
    <property type="interactions" value="144"/>
</dbReference>
<dbReference type="InterPro" id="IPR036938">
    <property type="entry name" value="PAP2/HPO_sf"/>
</dbReference>
<feature type="transmembrane region" description="Helical" evidence="13">
    <location>
        <begin position="160"/>
        <end position="182"/>
    </location>
</feature>
<keyword evidence="7" id="KW-0378">Hydrolase</keyword>
<feature type="transmembrane region" description="Helical" evidence="13">
    <location>
        <begin position="274"/>
        <end position="292"/>
    </location>
</feature>
<feature type="transmembrane region" description="Helical" evidence="13">
    <location>
        <begin position="188"/>
        <end position="207"/>
    </location>
</feature>
<evidence type="ECO:0000256" key="13">
    <source>
        <dbReference type="SAM" id="Phobius"/>
    </source>
</evidence>
<evidence type="ECO:0000256" key="8">
    <source>
        <dbReference type="ARBA" id="ARBA00022824"/>
    </source>
</evidence>
<comment type="subcellular location">
    <subcellularLocation>
        <location evidence="1">Endoplasmic reticulum membrane</location>
        <topology evidence="1">Multi-pass membrane protein</topology>
    </subcellularLocation>
</comment>
<comment type="pathway">
    <text evidence="2">Carbohydrate biosynthesis; gluconeogenesis.</text>
</comment>
<dbReference type="InParanoid" id="A0A7M7K455"/>
<evidence type="ECO:0000256" key="4">
    <source>
        <dbReference type="ARBA" id="ARBA00012634"/>
    </source>
</evidence>
<sequence length="372" mass="42039">MSSLVRSNSLQKSLGNRFVMMEMLYRHGVVALQLLQKHGELYSKQFQQISAFCDPSYAFIIYPPLVHALCQNSGRSMLLVVVITEWTNMLLKWILMGDRPFWWVLENMKPRFEGDTIITQFPLTCETGPGSPSGHVELQAALNYAILHFLTTKVFRKAQFLSGLILWPAYLMLIIAVSLSRLYIAAHFPHQCVLGAFIGFTIAYCLVDIDTTSWRLRHYLLLTLSLYLLAVLTKYSLLLSGTDPMRTLVLARKHCANPAWIHIDTAPYFSMMRYLGFCAGLGFATSCTRYGITNRNIELPIRVVMAVATGIVGKLSENVVLPFRKADPILFYSTAFAYHAMLAYLLFAFVPAVVLKIMGGERKDGEDPRKTL</sequence>
<keyword evidence="6 13" id="KW-0812">Transmembrane</keyword>
<proteinExistence type="inferred from homology"/>
<evidence type="ECO:0000256" key="1">
    <source>
        <dbReference type="ARBA" id="ARBA00004477"/>
    </source>
</evidence>
<keyword evidence="9 13" id="KW-1133">Transmembrane helix</keyword>
<feature type="binding site" evidence="12">
    <location>
        <position position="99"/>
    </location>
    <ligand>
        <name>substrate</name>
    </ligand>
</feature>
<accession>A0A7M7K455</accession>
<evidence type="ECO:0000313" key="16">
    <source>
        <dbReference type="Proteomes" id="UP000594260"/>
    </source>
</evidence>
<feature type="binding site" evidence="12">
    <location>
        <position position="181"/>
    </location>
    <ligand>
        <name>substrate</name>
    </ligand>
</feature>
<dbReference type="GO" id="GO:0006094">
    <property type="term" value="P:gluconeogenesis"/>
    <property type="evidence" value="ECO:0007669"/>
    <property type="project" value="UniProtKB-UniPathway"/>
</dbReference>
<protein>
    <recommendedName>
        <fullName evidence="4">glucose-6-phosphatase</fullName>
        <ecNumber evidence="4">3.1.3.9</ecNumber>
    </recommendedName>
</protein>
<dbReference type="SUPFAM" id="SSF48317">
    <property type="entry name" value="Acid phosphatase/Vanadium-dependent haloperoxidase"/>
    <property type="match status" value="1"/>
</dbReference>
<feature type="transmembrane region" description="Helical" evidence="13">
    <location>
        <begin position="219"/>
        <end position="238"/>
    </location>
</feature>
<dbReference type="Pfam" id="PF01569">
    <property type="entry name" value="PAP2"/>
    <property type="match status" value="1"/>
</dbReference>
<dbReference type="EC" id="3.1.3.9" evidence="4"/>
<evidence type="ECO:0000256" key="6">
    <source>
        <dbReference type="ARBA" id="ARBA00022692"/>
    </source>
</evidence>
<keyword evidence="8" id="KW-0256">Endoplasmic reticulum</keyword>
<evidence type="ECO:0000256" key="9">
    <source>
        <dbReference type="ARBA" id="ARBA00022989"/>
    </source>
</evidence>
<dbReference type="GeneID" id="111250081"/>
<evidence type="ECO:0000256" key="5">
    <source>
        <dbReference type="ARBA" id="ARBA00022432"/>
    </source>
</evidence>
<evidence type="ECO:0000256" key="10">
    <source>
        <dbReference type="ARBA" id="ARBA00023136"/>
    </source>
</evidence>
<feature type="active site" description="Nucleophile" evidence="11">
    <location>
        <position position="187"/>
    </location>
</feature>
<evidence type="ECO:0000256" key="12">
    <source>
        <dbReference type="PIRSR" id="PIRSR000905-2"/>
    </source>
</evidence>
<dbReference type="EnsemblMetazoa" id="XM_022804750">
    <property type="protein sequence ID" value="XP_022660485"/>
    <property type="gene ID" value="LOC111250081"/>
</dbReference>
<dbReference type="InterPro" id="IPR000326">
    <property type="entry name" value="PAP2/HPO"/>
</dbReference>
<dbReference type="KEGG" id="vde:111250081"/>
<dbReference type="UniPathway" id="UPA00138"/>
<feature type="transmembrane region" description="Helical" evidence="13">
    <location>
        <begin position="336"/>
        <end position="355"/>
    </location>
</feature>
<evidence type="ECO:0000256" key="7">
    <source>
        <dbReference type="ARBA" id="ARBA00022801"/>
    </source>
</evidence>
<dbReference type="OrthoDB" id="6416209at2759"/>
<evidence type="ECO:0000259" key="14">
    <source>
        <dbReference type="SMART" id="SM00014"/>
    </source>
</evidence>
<feature type="domain" description="Phosphatidic acid phosphatase type 2/haloperoxidase" evidence="14">
    <location>
        <begin position="73"/>
        <end position="207"/>
    </location>
</feature>
<name>A0A7M7K455_VARDE</name>
<dbReference type="CTD" id="33476"/>
<dbReference type="OMA" id="ELHINEW"/>
<dbReference type="Gene3D" id="1.20.144.10">
    <property type="entry name" value="Phosphatidic acid phosphatase type 2/haloperoxidase"/>
    <property type="match status" value="1"/>
</dbReference>
<dbReference type="GO" id="GO:0004346">
    <property type="term" value="F:glucose-6-phosphatase activity"/>
    <property type="evidence" value="ECO:0007669"/>
    <property type="project" value="UniProtKB-EC"/>
</dbReference>
<dbReference type="PANTHER" id="PTHR12591:SF0">
    <property type="entry name" value="FI19814P1"/>
    <property type="match status" value="1"/>
</dbReference>
<dbReference type="InterPro" id="IPR016275">
    <property type="entry name" value="Glucose-6-phosphatase"/>
</dbReference>
<keyword evidence="16" id="KW-1185">Reference proteome</keyword>
<evidence type="ECO:0000256" key="11">
    <source>
        <dbReference type="PIRSR" id="PIRSR000905-1"/>
    </source>
</evidence>
<evidence type="ECO:0000313" key="15">
    <source>
        <dbReference type="EnsemblMetazoa" id="XP_022660485"/>
    </source>
</evidence>
<keyword evidence="10 13" id="KW-0472">Membrane</keyword>
<dbReference type="GO" id="GO:0005789">
    <property type="term" value="C:endoplasmic reticulum membrane"/>
    <property type="evidence" value="ECO:0007669"/>
    <property type="project" value="UniProtKB-SubCell"/>
</dbReference>
<keyword evidence="5" id="KW-0312">Gluconeogenesis</keyword>
<feature type="active site" description="Proton donor" evidence="11">
    <location>
        <position position="135"/>
    </location>
</feature>
<reference evidence="15" key="1">
    <citation type="submission" date="2021-01" db="UniProtKB">
        <authorList>
            <consortium name="EnsemblMetazoa"/>
        </authorList>
    </citation>
    <scope>IDENTIFICATION</scope>
</reference>
<comment type="similarity">
    <text evidence="3">Belongs to the glucose-6-phosphatase family.</text>
</comment>